<dbReference type="GO" id="GO:0032007">
    <property type="term" value="P:negative regulation of TOR signaling"/>
    <property type="evidence" value="ECO:0007669"/>
    <property type="project" value="TreeGrafter"/>
</dbReference>
<feature type="compositionally biased region" description="Low complexity" evidence="2">
    <location>
        <begin position="89"/>
        <end position="106"/>
    </location>
</feature>
<dbReference type="InterPro" id="IPR018515">
    <property type="entry name" value="Tuberin-type_domain"/>
</dbReference>
<feature type="region of interest" description="Disordered" evidence="2">
    <location>
        <begin position="1"/>
        <end position="30"/>
    </location>
</feature>
<dbReference type="PANTHER" id="PTHR10063">
    <property type="entry name" value="TUBERIN"/>
    <property type="match status" value="1"/>
</dbReference>
<feature type="compositionally biased region" description="Low complexity" evidence="2">
    <location>
        <begin position="893"/>
        <end position="908"/>
    </location>
</feature>
<feature type="region of interest" description="Disordered" evidence="2">
    <location>
        <begin position="1583"/>
        <end position="1610"/>
    </location>
</feature>
<dbReference type="GO" id="GO:0005634">
    <property type="term" value="C:nucleus"/>
    <property type="evidence" value="ECO:0007669"/>
    <property type="project" value="InterPro"/>
</dbReference>
<dbReference type="Proteomes" id="UP000279236">
    <property type="component" value="Unassembled WGS sequence"/>
</dbReference>
<dbReference type="GO" id="GO:0033596">
    <property type="term" value="C:TSC1-TSC2 complex"/>
    <property type="evidence" value="ECO:0007669"/>
    <property type="project" value="TreeGrafter"/>
</dbReference>
<protein>
    <submittedName>
        <fullName evidence="4">Tuberous sclerosis 2-like protein</fullName>
    </submittedName>
</protein>
<gene>
    <name evidence="4" type="primary">TSC2</name>
    <name evidence="4" type="ORF">EHS24_003999</name>
</gene>
<dbReference type="PANTHER" id="PTHR10063:SF0">
    <property type="entry name" value="TUBERIN"/>
    <property type="match status" value="1"/>
</dbReference>
<feature type="region of interest" description="Disordered" evidence="2">
    <location>
        <begin position="1087"/>
        <end position="1143"/>
    </location>
</feature>
<dbReference type="GO" id="GO:0005096">
    <property type="term" value="F:GTPase activator activity"/>
    <property type="evidence" value="ECO:0007669"/>
    <property type="project" value="UniProtKB-KW"/>
</dbReference>
<dbReference type="RefSeq" id="XP_028478604.1">
    <property type="nucleotide sequence ID" value="XM_028619632.1"/>
</dbReference>
<name>A0A427Y410_9TREE</name>
<feature type="compositionally biased region" description="Basic and acidic residues" evidence="2">
    <location>
        <begin position="1087"/>
        <end position="1107"/>
    </location>
</feature>
<evidence type="ECO:0000259" key="3">
    <source>
        <dbReference type="PROSITE" id="PS50085"/>
    </source>
</evidence>
<dbReference type="Gene3D" id="3.40.50.11210">
    <property type="entry name" value="Rap/Ran-GAP"/>
    <property type="match status" value="1"/>
</dbReference>
<dbReference type="InterPro" id="IPR024584">
    <property type="entry name" value="Tuberin_N"/>
</dbReference>
<dbReference type="Pfam" id="PF03542">
    <property type="entry name" value="Tuberin"/>
    <property type="match status" value="1"/>
</dbReference>
<dbReference type="InterPro" id="IPR035974">
    <property type="entry name" value="Rap/Ran-GAP_sf"/>
</dbReference>
<feature type="region of interest" description="Disordered" evidence="2">
    <location>
        <begin position="365"/>
        <end position="435"/>
    </location>
</feature>
<dbReference type="InterPro" id="IPR027107">
    <property type="entry name" value="Tuberin/Ral-act_asu"/>
</dbReference>
<dbReference type="EMBL" id="RSCE01000002">
    <property type="protein sequence ID" value="RSH85819.1"/>
    <property type="molecule type" value="Genomic_DNA"/>
</dbReference>
<feature type="compositionally biased region" description="Basic and acidic residues" evidence="2">
    <location>
        <begin position="909"/>
        <end position="922"/>
    </location>
</feature>
<dbReference type="STRING" id="105984.A0A427Y410"/>
<sequence>MADRERAAGQRSDLTSANSTNGTQPTSSLSAVGGLAFLPSLFGRRASSKAAATAHLDGRKASASSAVTRESFDETRVGITSPLSGTVMLPSTSSTGSAPTLSTTTTTTTATGQFDIASALSLMQQGGTKSTAELVEIVKATSVHLANGLLDNSTSAGNAPPLCDLDLKPADVRTLYDRAMNFAAPSSDYSLRTAAIRLLAVLLGLAPPRESVRDDNPADLPANVTPRTIYKLITAPSGGTSGAAYTNQMYVEVGALKALTRDGASVEGMDGIVGWLLRSLGELTPDWLSWASLHGDASAGDLDGRETPFGPIKSATPAATAEAIIDLVSAIVHHRTALFGPADLTHIVRPIVEFLWQGILASATPAPTPTPSSAHSTIGRSGPHTNPNSPASVRRTDSTSVRRATSLTVGRVEAFPTMTKKDKAPSTTPHDPERQVKWGRPFMSLCALVHMLFETTTINDDLFDEVFELLCFAFGQDDHDAMMEVADGTVGAYELMRTMLGAKSGRRGELALRKALEGKLVVTKNAARKTISAERKVTRGAVIIARLCIEDHEFVSHSGSLSFSFTSLTPSFVAAESTSRYPGSARVADWSKWAPVDSEILTLLDVHLSALEAGTAPDSSTDDAWTEGEAACEILDGLYPLIQSMTPDTPRTLLKSDDEPLAATFGSILLRIPRAIGRLHSRLHTSSASSPTSASAPAPSFYHPKYIDLLLELSDHVDEDIANAVIDYYQRECLCLPFTSGWIKNIWRLLEAFGSSYDLPAARVRVSTLLYQDVYAYVDDLPEHRAQLVDQVIVPYLQKWLPLETDEAVLTEALDVLVNAAVSETILRDEEGRRSRAQHSLDDQEAEDALIEPSQELVAAASGGSFTAIRELLTKLAYEAPCKSNSPTPAPSMPTSAVASPASQSPALPEERGGRERTRDPSGIRGLIRTLSPNREPSSGAVGMTQLLSPPAEDYFGPGPAGPHQHLRNMQHTACKSLHGVKSLIAIFTRLAFSAPHPLVNGLRPMRTPASSRCITIYRDLLALLYPLSEPGQPQRLPSKCPRARLSILQWAMRLRADRKHRVLFRDDINRFVEPFAKILFRTRKTEEEVRASMEQDENRRRARETARPPGGIAASSASRDDERGRSARVGESSTRSRSRSKAAGPVIRASAIVETAQYNPLWCVPETLSFETPPDNHPSEGLLTYDPNHPSLQGRGTPFVEGVWLPVSEYVRMLNGLLRWEQDWELISYVLVFLPQQLGNKHFFHGIRATREVKGLLRMLCDGILEPDNRWERRFQVPPFIKRTHINSAAYQSISILISYRSVFDRGECERILQALVFGLEGNALLARPCLQTLTVCIYEMETYVAKVIGSILQKLQQILSTPAVAVHILELLVALGNSSLYRNFTEDQYRLVFAVAIGYIAEHNARTDQPIDFSGNRDQFTLSQHVIGLAYHAIYLWFMALKVMQRPRHVGELVRGLLHAKSQRGAIDERMEVCFDWLARYTYGNADPKPATSFLSEVVMRDGAEEQPAKAMSWLLGGAIVTVTSHQRSGWATIATTRATGSTSVVCKLENVPLLDLGEPNADMASLPATLMANREQIRDVNETPAQEGDEVKEVESKRFEDPDKAKDPAGAIVAVPSIAAPEKDTSISGYVWSGAAPSQRRKDVIVEPSYIALQLLSSYPNAIPEIPRGRLIPKEPRFDRALRVFETTAVINTFKIAVLYVAPGQKTETEILGNQGGSPLYLDFLAGLGRVIRLKGQVDVFTGGLDRESDTDGLYAYAWWDDLAQMIFHAPTLMPNHPNNPEYTNKKRLVGNDYVKIVYNESGNDFKFDTIKTAFNFVNIIISPYATRDVADATSLVRAADAADNKQPGGATGSWGNVDAWGGDSEDFFKVTLQRADGIPEFSPIGEYKLVSKRNLPILVRQIAHYANSMAMRFQHTKGAADVASAEFITIWRARYRALQRLRDMLPKLDIPDPNDTQATEETLRDFTRTFSPPEQ</sequence>
<evidence type="ECO:0000256" key="1">
    <source>
        <dbReference type="ARBA" id="ARBA00022468"/>
    </source>
</evidence>
<dbReference type="GeneID" id="39588542"/>
<dbReference type="Pfam" id="PF11864">
    <property type="entry name" value="DUF3384"/>
    <property type="match status" value="1"/>
</dbReference>
<evidence type="ECO:0000256" key="2">
    <source>
        <dbReference type="SAM" id="MobiDB-lite"/>
    </source>
</evidence>
<feature type="compositionally biased region" description="Basic and acidic residues" evidence="2">
    <location>
        <begin position="1592"/>
        <end position="1610"/>
    </location>
</feature>
<feature type="compositionally biased region" description="Basic and acidic residues" evidence="2">
    <location>
        <begin position="419"/>
        <end position="435"/>
    </location>
</feature>
<comment type="caution">
    <text evidence="4">The sequence shown here is derived from an EMBL/GenBank/DDBJ whole genome shotgun (WGS) entry which is preliminary data.</text>
</comment>
<dbReference type="GO" id="GO:0051056">
    <property type="term" value="P:regulation of small GTPase mediated signal transduction"/>
    <property type="evidence" value="ECO:0007669"/>
    <property type="project" value="InterPro"/>
</dbReference>
<keyword evidence="1" id="KW-0343">GTPase activation</keyword>
<feature type="compositionally biased region" description="Polar residues" evidence="2">
    <location>
        <begin position="12"/>
        <end position="30"/>
    </location>
</feature>
<feature type="domain" description="Rap-GAP" evidence="3">
    <location>
        <begin position="1685"/>
        <end position="1949"/>
    </location>
</feature>
<dbReference type="InterPro" id="IPR000331">
    <property type="entry name" value="Rap/Ran_GAP_dom"/>
</dbReference>
<proteinExistence type="predicted"/>
<feature type="region of interest" description="Disordered" evidence="2">
    <location>
        <begin position="54"/>
        <end position="106"/>
    </location>
</feature>
<feature type="compositionally biased region" description="Low complexity" evidence="2">
    <location>
        <begin position="365"/>
        <end position="377"/>
    </location>
</feature>
<dbReference type="Pfam" id="PF02145">
    <property type="entry name" value="Rap_GAP"/>
    <property type="match status" value="1"/>
</dbReference>
<evidence type="ECO:0000313" key="4">
    <source>
        <dbReference type="EMBL" id="RSH85819.1"/>
    </source>
</evidence>
<feature type="region of interest" description="Disordered" evidence="2">
    <location>
        <begin position="883"/>
        <end position="940"/>
    </location>
</feature>
<accession>A0A427Y410</accession>
<dbReference type="OrthoDB" id="19311at2759"/>
<keyword evidence="5" id="KW-1185">Reference proteome</keyword>
<reference evidence="4 5" key="1">
    <citation type="submission" date="2018-11" db="EMBL/GenBank/DDBJ databases">
        <title>Genome sequence of Apiotrichum porosum DSM 27194.</title>
        <authorList>
            <person name="Aliyu H."/>
            <person name="Gorte O."/>
            <person name="Ochsenreither K."/>
        </authorList>
    </citation>
    <scope>NUCLEOTIDE SEQUENCE [LARGE SCALE GENOMIC DNA]</scope>
    <source>
        <strain evidence="4 5">DSM 27194</strain>
    </source>
</reference>
<dbReference type="PROSITE" id="PS50085">
    <property type="entry name" value="RAPGAP"/>
    <property type="match status" value="1"/>
</dbReference>
<evidence type="ECO:0000313" key="5">
    <source>
        <dbReference type="Proteomes" id="UP000279236"/>
    </source>
</evidence>
<feature type="region of interest" description="Disordered" evidence="2">
    <location>
        <begin position="1953"/>
        <end position="1979"/>
    </location>
</feature>
<organism evidence="4 5">
    <name type="scientific">Apiotrichum porosum</name>
    <dbReference type="NCBI Taxonomy" id="105984"/>
    <lineage>
        <taxon>Eukaryota</taxon>
        <taxon>Fungi</taxon>
        <taxon>Dikarya</taxon>
        <taxon>Basidiomycota</taxon>
        <taxon>Agaricomycotina</taxon>
        <taxon>Tremellomycetes</taxon>
        <taxon>Trichosporonales</taxon>
        <taxon>Trichosporonaceae</taxon>
        <taxon>Apiotrichum</taxon>
    </lineage>
</organism>
<dbReference type="SUPFAM" id="SSF111347">
    <property type="entry name" value="Rap/Ran-GAP"/>
    <property type="match status" value="1"/>
</dbReference>